<gene>
    <name evidence="1" type="ORF">ENN26_05810</name>
</gene>
<sequence length="121" mass="13696">MATKAEKLARGFTPLIEMLKLLGRVLREVAEFEESEKERLDQALNEMLAPERLAELSEKLPPEVFGTFIAATMKFATVAGKFQGFWQLPPSEKRKLAEEVEQIAASWEKLISTLKEMEKVG</sequence>
<accession>A0A7C1GS33</accession>
<proteinExistence type="predicted"/>
<organism evidence="1">
    <name type="scientific">Thermofilum adornatum</name>
    <dbReference type="NCBI Taxonomy" id="1365176"/>
    <lineage>
        <taxon>Archaea</taxon>
        <taxon>Thermoproteota</taxon>
        <taxon>Thermoprotei</taxon>
        <taxon>Thermofilales</taxon>
        <taxon>Thermofilaceae</taxon>
        <taxon>Thermofilum</taxon>
    </lineage>
</organism>
<protein>
    <submittedName>
        <fullName evidence="1">Uncharacterized protein</fullName>
    </submittedName>
</protein>
<reference evidence="1" key="1">
    <citation type="journal article" date="2020" name="mSystems">
        <title>Genome- and Community-Level Interaction Insights into Carbon Utilization and Element Cycling Functions of Hydrothermarchaeota in Hydrothermal Sediment.</title>
        <authorList>
            <person name="Zhou Z."/>
            <person name="Liu Y."/>
            <person name="Xu W."/>
            <person name="Pan J."/>
            <person name="Luo Z.H."/>
            <person name="Li M."/>
        </authorList>
    </citation>
    <scope>NUCLEOTIDE SEQUENCE [LARGE SCALE GENOMIC DNA]</scope>
    <source>
        <strain evidence="1">SpSt-116</strain>
    </source>
</reference>
<name>A0A7C1GS33_9CREN</name>
<dbReference type="AlphaFoldDB" id="A0A7C1GS33"/>
<dbReference type="EMBL" id="DSAY01000104">
    <property type="protein sequence ID" value="HDP15273.1"/>
    <property type="molecule type" value="Genomic_DNA"/>
</dbReference>
<comment type="caution">
    <text evidence="1">The sequence shown here is derived from an EMBL/GenBank/DDBJ whole genome shotgun (WGS) entry which is preliminary data.</text>
</comment>
<evidence type="ECO:0000313" key="1">
    <source>
        <dbReference type="EMBL" id="HDP15273.1"/>
    </source>
</evidence>